<dbReference type="GO" id="GO:0005524">
    <property type="term" value="F:ATP binding"/>
    <property type="evidence" value="ECO:0007669"/>
    <property type="project" value="UniProtKB-UniRule"/>
</dbReference>
<dbReference type="Pfam" id="PF07973">
    <property type="entry name" value="tRNA_SAD"/>
    <property type="match status" value="1"/>
</dbReference>
<dbReference type="Gene3D" id="6.10.250.550">
    <property type="match status" value="1"/>
</dbReference>
<proteinExistence type="inferred from homology"/>
<dbReference type="InterPro" id="IPR018163">
    <property type="entry name" value="Thr/Ala-tRNA-synth_IIc_edit"/>
</dbReference>
<dbReference type="PROSITE" id="PS50860">
    <property type="entry name" value="AA_TRNA_LIGASE_II_ALA"/>
    <property type="match status" value="1"/>
</dbReference>
<evidence type="ECO:0000256" key="10">
    <source>
        <dbReference type="ARBA" id="ARBA00022917"/>
    </source>
</evidence>
<reference evidence="17" key="1">
    <citation type="journal article" date="2014" name="Sci. Data">
        <title>Genomes of diverse isolates of the marine cyanobacterium Prochlorococcus.</title>
        <authorList>
            <person name="Biller S."/>
            <person name="Berube P."/>
            <person name="Thompson J."/>
            <person name="Kelly L."/>
            <person name="Roggensack S."/>
            <person name="Awad L."/>
            <person name="Roache-Johnson K."/>
            <person name="Ding H."/>
            <person name="Giovannoni S.J."/>
            <person name="Moore L.R."/>
            <person name="Chisholm S.W."/>
        </authorList>
    </citation>
    <scope>NUCLEOTIDE SEQUENCE [LARGE SCALE GENOMIC DNA]</scope>
    <source>
        <strain evidence="17">MIT 9201</strain>
    </source>
</reference>
<dbReference type="Gene3D" id="3.30.930.10">
    <property type="entry name" value="Bira Bifunctional Protein, Domain 2"/>
    <property type="match status" value="1"/>
</dbReference>
<dbReference type="STRING" id="93057.EU95_1965"/>
<dbReference type="OrthoDB" id="9803884at2"/>
<feature type="binding site" evidence="14">
    <location>
        <position position="666"/>
    </location>
    <ligand>
        <name>Zn(2+)</name>
        <dbReference type="ChEBI" id="CHEBI:29105"/>
    </ligand>
</feature>
<comment type="cofactor">
    <cofactor evidence="14">
        <name>Zn(2+)</name>
        <dbReference type="ChEBI" id="CHEBI:29105"/>
    </cofactor>
    <text evidence="14">Binds 1 zinc ion per subunit.</text>
</comment>
<dbReference type="InterPro" id="IPR023033">
    <property type="entry name" value="Ala_tRNA_ligase_euk/bac"/>
</dbReference>
<dbReference type="Gene3D" id="3.10.310.40">
    <property type="match status" value="1"/>
</dbReference>
<evidence type="ECO:0000256" key="7">
    <source>
        <dbReference type="ARBA" id="ARBA00022833"/>
    </source>
</evidence>
<dbReference type="RefSeq" id="WP_032523034.1">
    <property type="nucleotide sequence ID" value="NZ_CP138977.1"/>
</dbReference>
<comment type="caution">
    <text evidence="16">The sequence shown here is derived from an EMBL/GenBank/DDBJ whole genome shotgun (WGS) entry which is preliminary data.</text>
</comment>
<evidence type="ECO:0000259" key="15">
    <source>
        <dbReference type="PROSITE" id="PS50860"/>
    </source>
</evidence>
<dbReference type="EMBL" id="JNAL01000018">
    <property type="protein sequence ID" value="KGF94747.1"/>
    <property type="molecule type" value="Genomic_DNA"/>
</dbReference>
<dbReference type="GO" id="GO:0005829">
    <property type="term" value="C:cytosol"/>
    <property type="evidence" value="ECO:0007669"/>
    <property type="project" value="TreeGrafter"/>
</dbReference>
<dbReference type="FunFam" id="3.30.54.20:FF:000001">
    <property type="entry name" value="Alanine--tRNA ligase"/>
    <property type="match status" value="1"/>
</dbReference>
<feature type="binding site" evidence="14">
    <location>
        <position position="568"/>
    </location>
    <ligand>
        <name>Zn(2+)</name>
        <dbReference type="ChEBI" id="CHEBI:29105"/>
    </ligand>
</feature>
<dbReference type="PRINTS" id="PR00980">
    <property type="entry name" value="TRNASYNTHALA"/>
</dbReference>
<comment type="function">
    <text evidence="12 14">Catalyzes the attachment of alanine to tRNA(Ala) in a two-step reaction: alanine is first activated by ATP to form Ala-AMP and then transferred to the acceptor end of tRNA(Ala). Also edits incorrectly charged Ser-tRNA(Ala) and Gly-tRNA(Ala) via its editing domain.</text>
</comment>
<keyword evidence="4 14" id="KW-0436">Ligase</keyword>
<dbReference type="NCBIfam" id="TIGR00344">
    <property type="entry name" value="alaS"/>
    <property type="match status" value="1"/>
</dbReference>
<keyword evidence="11 14" id="KW-0030">Aminoacyl-tRNA synthetase</keyword>
<accession>A0A0A1ZYN6</accession>
<feature type="binding site" evidence="14">
    <location>
        <position position="670"/>
    </location>
    <ligand>
        <name>Zn(2+)</name>
        <dbReference type="ChEBI" id="CHEBI:29105"/>
    </ligand>
</feature>
<feature type="domain" description="Alanyl-transfer RNA synthetases family profile" evidence="15">
    <location>
        <begin position="10"/>
        <end position="709"/>
    </location>
</feature>
<keyword evidence="8 14" id="KW-0067">ATP-binding</keyword>
<dbReference type="FunFam" id="3.10.310.40:FF:000001">
    <property type="entry name" value="Alanine--tRNA ligase"/>
    <property type="match status" value="1"/>
</dbReference>
<dbReference type="CDD" id="cd00673">
    <property type="entry name" value="AlaRS_core"/>
    <property type="match status" value="1"/>
</dbReference>
<dbReference type="FunFam" id="3.30.980.10:FF:000004">
    <property type="entry name" value="Alanine--tRNA ligase, cytoplasmic"/>
    <property type="match status" value="1"/>
</dbReference>
<dbReference type="EC" id="6.1.1.7" evidence="14"/>
<evidence type="ECO:0000256" key="1">
    <source>
        <dbReference type="ARBA" id="ARBA00008226"/>
    </source>
</evidence>
<protein>
    <recommendedName>
        <fullName evidence="14">Alanine--tRNA ligase</fullName>
        <ecNumber evidence="14">6.1.1.7</ecNumber>
    </recommendedName>
    <alternativeName>
        <fullName evidence="14">Alanyl-tRNA synthetase</fullName>
        <shortName evidence="14">AlaRS</shortName>
    </alternativeName>
</protein>
<dbReference type="AlphaFoldDB" id="A0A0A1ZYN6"/>
<dbReference type="InterPro" id="IPR009000">
    <property type="entry name" value="Transl_B-barrel_sf"/>
</dbReference>
<keyword evidence="2 14" id="KW-0963">Cytoplasm</keyword>
<evidence type="ECO:0000256" key="3">
    <source>
        <dbReference type="ARBA" id="ARBA00022555"/>
    </source>
</evidence>
<keyword evidence="10 14" id="KW-0648">Protein biosynthesis</keyword>
<keyword evidence="3 14" id="KW-0820">tRNA-binding</keyword>
<comment type="domain">
    <text evidence="14">Consists of three domains; the N-terminal catalytic domain, the editing domain and the C-terminal C-Ala domain. The editing domain removes incorrectly charged amino acids, while the C-Ala domain, along with tRNA(Ala), serves as a bridge to cooperatively bring together the editing and aminoacylation centers thus stimulating deacylation of misacylated tRNAs.</text>
</comment>
<keyword evidence="6 14" id="KW-0547">Nucleotide-binding</keyword>
<dbReference type="InterPro" id="IPR045864">
    <property type="entry name" value="aa-tRNA-synth_II/BPL/LPL"/>
</dbReference>
<comment type="similarity">
    <text evidence="1 14">Belongs to the class-II aminoacyl-tRNA synthetase family.</text>
</comment>
<dbReference type="InterPro" id="IPR018162">
    <property type="entry name" value="Ala-tRNA-ligase_IIc_anticod-bd"/>
</dbReference>
<dbReference type="Pfam" id="PF02272">
    <property type="entry name" value="DHHA1"/>
    <property type="match status" value="1"/>
</dbReference>
<comment type="subcellular location">
    <subcellularLocation>
        <location evidence="14">Cytoplasm</location>
    </subcellularLocation>
</comment>
<evidence type="ECO:0000313" key="16">
    <source>
        <dbReference type="EMBL" id="KGF94747.1"/>
    </source>
</evidence>
<evidence type="ECO:0000313" key="17">
    <source>
        <dbReference type="Proteomes" id="UP000030355"/>
    </source>
</evidence>
<dbReference type="SUPFAM" id="SSF50447">
    <property type="entry name" value="Translation proteins"/>
    <property type="match status" value="1"/>
</dbReference>
<dbReference type="SUPFAM" id="SSF55186">
    <property type="entry name" value="ThrRS/AlaRS common domain"/>
    <property type="match status" value="1"/>
</dbReference>
<dbReference type="InterPro" id="IPR002318">
    <property type="entry name" value="Ala-tRNA-lgiase_IIc"/>
</dbReference>
<evidence type="ECO:0000256" key="9">
    <source>
        <dbReference type="ARBA" id="ARBA00022884"/>
    </source>
</evidence>
<evidence type="ECO:0000256" key="2">
    <source>
        <dbReference type="ARBA" id="ARBA00022490"/>
    </source>
</evidence>
<dbReference type="eggNOG" id="COG0013">
    <property type="taxonomic scope" value="Bacteria"/>
</dbReference>
<dbReference type="GO" id="GO:0006419">
    <property type="term" value="P:alanyl-tRNA aminoacylation"/>
    <property type="evidence" value="ECO:0007669"/>
    <property type="project" value="UniProtKB-UniRule"/>
</dbReference>
<dbReference type="InterPro" id="IPR050058">
    <property type="entry name" value="Ala-tRNA_ligase"/>
</dbReference>
<evidence type="ECO:0000256" key="6">
    <source>
        <dbReference type="ARBA" id="ARBA00022741"/>
    </source>
</evidence>
<dbReference type="HAMAP" id="MF_00036_B">
    <property type="entry name" value="Ala_tRNA_synth_B"/>
    <property type="match status" value="1"/>
</dbReference>
<keyword evidence="7 14" id="KW-0862">Zinc</keyword>
<keyword evidence="5 14" id="KW-0479">Metal-binding</keyword>
<dbReference type="SMART" id="SM00863">
    <property type="entry name" value="tRNA_SAD"/>
    <property type="match status" value="1"/>
</dbReference>
<evidence type="ECO:0000256" key="12">
    <source>
        <dbReference type="ARBA" id="ARBA00024779"/>
    </source>
</evidence>
<dbReference type="Pfam" id="PF01411">
    <property type="entry name" value="tRNA-synt_2c"/>
    <property type="match status" value="1"/>
</dbReference>
<keyword evidence="9 14" id="KW-0694">RNA-binding</keyword>
<dbReference type="SUPFAM" id="SSF55681">
    <property type="entry name" value="Class II aaRS and biotin synthetases"/>
    <property type="match status" value="1"/>
</dbReference>
<dbReference type="GO" id="GO:0004813">
    <property type="term" value="F:alanine-tRNA ligase activity"/>
    <property type="evidence" value="ECO:0007669"/>
    <property type="project" value="UniProtKB-UniRule"/>
</dbReference>
<evidence type="ECO:0000256" key="14">
    <source>
        <dbReference type="HAMAP-Rule" id="MF_00036"/>
    </source>
</evidence>
<evidence type="ECO:0000256" key="4">
    <source>
        <dbReference type="ARBA" id="ARBA00022598"/>
    </source>
</evidence>
<dbReference type="FunFam" id="3.30.930.10:FF:000004">
    <property type="entry name" value="Alanine--tRNA ligase"/>
    <property type="match status" value="1"/>
</dbReference>
<dbReference type="GO" id="GO:0002161">
    <property type="term" value="F:aminoacyl-tRNA deacylase activity"/>
    <property type="evidence" value="ECO:0007669"/>
    <property type="project" value="TreeGrafter"/>
</dbReference>
<dbReference type="Gene3D" id="2.40.30.130">
    <property type="match status" value="1"/>
</dbReference>
<dbReference type="InterPro" id="IPR012947">
    <property type="entry name" value="tRNA_SAD"/>
</dbReference>
<sequence>MTSQLVKKIITGDEIRNAFLNFYSEKLHKIIPSASLIPDDPTVMLTIAGMLPFKPVFLGLKERPSKRATSSQKCIRTNDIENVGVTARHHTFFEMLGNFSFGDYFKREAIQWAWELVTNIYQLSSSNIIVSVFHEDEESEKIWKEEIGIHPDRIVKLGEKDNFWSSGKTGPCGPCSELYYDFNPEKGLNDFDLEDGDRFIEFYNLVFMQYNRDSNGKLTDLKFKNIDTGMGLERMAQILQKKSNNYETDLIFPIIQKASEISSIDYFSSDERTKISFKILGDHTRAVIHLISDGVLASNLGRGYILRRLIRRMVRHGRLLGIKKEFLSDIARVGIKLMENNYPDLKNNNELILSEIKIEEERFRETLERGEKLLDEIISSGQKLISGFKAFELYDTYGFPLELTEEIAEEHNINVDVEGFKKEMDVQKERAKAASSNIDLTLEGSLEREIDSFSKTIFNGEVSLDSEAKIQGIFLDSNLVKKAFEGQRVQIVLDQTSFYGESGGQVGDNGIICTIDAEVIVDKVIRKKNVFLHYGIVKNGIFTVGQIVKTIVNPAKRARASANHTATHLLQSALKEVVNKNVSQKGSLVAFNKLRFDFNASQPVSEDQIRKVESLINSWIIQNHSLVIKHMPKSEALERGALAMFGEKYGDEVRVVDVPGVSMELCGGTHVKTTSELGCFKIISEEGISSGVRRIEALSGQSAFDYFSERNSLVNQLSDLLKANPGQLFDRVNNLQSELINKNKQIQKMKDEIAYFKYSSLQSSAETVSSFSILVNQIDGLDGNSLQSAALHLTSHLGDKAIVILGGIPNPENRKLLFVVSLSDDAVKIGLHAGKLINEIARICSGGGGGKPNFAQAGAKDIDKLSEALDYAKNHLQKTLESYSDK</sequence>
<dbReference type="InterPro" id="IPR003156">
    <property type="entry name" value="DHHA1_dom"/>
</dbReference>
<feature type="binding site" evidence="14">
    <location>
        <position position="564"/>
    </location>
    <ligand>
        <name>Zn(2+)</name>
        <dbReference type="ChEBI" id="CHEBI:29105"/>
    </ligand>
</feature>
<comment type="catalytic activity">
    <reaction evidence="13 14">
        <text>tRNA(Ala) + L-alanine + ATP = L-alanyl-tRNA(Ala) + AMP + diphosphate</text>
        <dbReference type="Rhea" id="RHEA:12540"/>
        <dbReference type="Rhea" id="RHEA-COMP:9657"/>
        <dbReference type="Rhea" id="RHEA-COMP:9923"/>
        <dbReference type="ChEBI" id="CHEBI:30616"/>
        <dbReference type="ChEBI" id="CHEBI:33019"/>
        <dbReference type="ChEBI" id="CHEBI:57972"/>
        <dbReference type="ChEBI" id="CHEBI:78442"/>
        <dbReference type="ChEBI" id="CHEBI:78497"/>
        <dbReference type="ChEBI" id="CHEBI:456215"/>
        <dbReference type="EC" id="6.1.1.7"/>
    </reaction>
</comment>
<dbReference type="Proteomes" id="UP000030355">
    <property type="component" value="Unassembled WGS sequence"/>
</dbReference>
<evidence type="ECO:0000256" key="13">
    <source>
        <dbReference type="ARBA" id="ARBA00048300"/>
    </source>
</evidence>
<gene>
    <name evidence="14" type="primary">alaS</name>
    <name evidence="16" type="ORF">EU95_1965</name>
</gene>
<evidence type="ECO:0000256" key="8">
    <source>
        <dbReference type="ARBA" id="ARBA00022840"/>
    </source>
</evidence>
<name>A0A0A1ZYN6_PROMR</name>
<evidence type="ECO:0000256" key="11">
    <source>
        <dbReference type="ARBA" id="ARBA00023146"/>
    </source>
</evidence>
<evidence type="ECO:0000256" key="5">
    <source>
        <dbReference type="ARBA" id="ARBA00022723"/>
    </source>
</evidence>
<dbReference type="PANTHER" id="PTHR11777:SF9">
    <property type="entry name" value="ALANINE--TRNA LIGASE, CYTOPLASMIC"/>
    <property type="match status" value="1"/>
</dbReference>
<dbReference type="GO" id="GO:0000049">
    <property type="term" value="F:tRNA binding"/>
    <property type="evidence" value="ECO:0007669"/>
    <property type="project" value="UniProtKB-KW"/>
</dbReference>
<dbReference type="PANTHER" id="PTHR11777">
    <property type="entry name" value="ALANYL-TRNA SYNTHETASE"/>
    <property type="match status" value="1"/>
</dbReference>
<dbReference type="Gene3D" id="3.30.980.10">
    <property type="entry name" value="Threonyl-trna Synthetase, Chain A, domain 2"/>
    <property type="match status" value="1"/>
</dbReference>
<dbReference type="InterPro" id="IPR018165">
    <property type="entry name" value="Ala-tRNA-synth_IIc_core"/>
</dbReference>
<dbReference type="SUPFAM" id="SSF101353">
    <property type="entry name" value="Putative anticodon-binding domain of alanyl-tRNA synthetase (AlaRS)"/>
    <property type="match status" value="1"/>
</dbReference>
<organism evidence="16 17">
    <name type="scientific">Prochlorococcus marinus str. MIT 9201</name>
    <dbReference type="NCBI Taxonomy" id="93057"/>
    <lineage>
        <taxon>Bacteria</taxon>
        <taxon>Bacillati</taxon>
        <taxon>Cyanobacteriota</taxon>
        <taxon>Cyanophyceae</taxon>
        <taxon>Synechococcales</taxon>
        <taxon>Prochlorococcaceae</taxon>
        <taxon>Prochlorococcus</taxon>
    </lineage>
</organism>
<dbReference type="InterPro" id="IPR018164">
    <property type="entry name" value="Ala-tRNA-synth_IIc_N"/>
</dbReference>
<dbReference type="GO" id="GO:0008270">
    <property type="term" value="F:zinc ion binding"/>
    <property type="evidence" value="ECO:0007669"/>
    <property type="project" value="UniProtKB-UniRule"/>
</dbReference>
<dbReference type="Gene3D" id="3.30.54.20">
    <property type="match status" value="1"/>
</dbReference>